<name>A0A9D1PBM7_9FIRM</name>
<gene>
    <name evidence="2" type="ORF">H9747_03270</name>
</gene>
<dbReference type="Proteomes" id="UP000886814">
    <property type="component" value="Unassembled WGS sequence"/>
</dbReference>
<accession>A0A9D1PBM7</accession>
<evidence type="ECO:0000256" key="1">
    <source>
        <dbReference type="SAM" id="SignalP"/>
    </source>
</evidence>
<dbReference type="AlphaFoldDB" id="A0A9D1PBM7"/>
<feature type="signal peptide" evidence="1">
    <location>
        <begin position="1"/>
        <end position="23"/>
    </location>
</feature>
<evidence type="ECO:0000313" key="2">
    <source>
        <dbReference type="EMBL" id="HIV38006.1"/>
    </source>
</evidence>
<sequence>MKKKLIRAGILLAVFLCGVAAFSSLMNHQSTDNKTDMETASSPSMAMIIDDTEVNRMYAYADEMDVNFVRDSLTPLDTDRTLEVSITPNGREIDSLVYEVTSLDGESVIENDKIRNFTEEEDGRLTVQFTLSQPILMNQEYSLCFTLNTEDGSWNYYTRLLQRAGLSTDQYIDFVNSFYTKTFSQEDSDDLTTYLEDDPSVTNNSFRNLDITSDESMILWGDLAPQISRPGIPTIEDINENSGSVSLTYYISAENEAGEVEKYQVDEFYRMSYNQTRVVLLDFRRQVKEVLTTEQNLVSGGKVNLGITAADVQYMSDSTGTILAFVQQGDLWAYNVETNKMTRVFSFRDTGSNDERNDISQHDIRIVRVDENGDIDFVLYGYMNRGQHEGQTGTAVYHYSAEQNAIEEQFFLRSLKSWEFLKEDMEKLAYVSKNGNLYLLLEGTLYCFQMEEKSYVTVQDQIEDDCFFVSESGRYGAWMEGMDPYNTTSIVFMDFDTGERTTIQAEQGTRIRLFGFINNDLIYGVANEGDIVANASGGRDFAMTEIRIQNFQGELVKSYHQDGYYVLDVTIQENLLELSRATKVGDSFVGTTQDQIMNNVRSKQDEIFSVVTSTTVRQGNVTAIQFAADSSGQPPLVVDTKIIEDPDRTLNMELKGEEGTRYYVYALGSLTGIYEDATSAVAQAQEENGIVLDTAQRYIWESSNTPDRASISAQDLPEAVAQASLDLAALNEALKGQGSVIDMTGCTLEQILYEAGAQRPVITKGENGQVKVILGFDAYNTILYDPATKETDYYGMQDSTAAFQANGNVFLCYLEDNG</sequence>
<protein>
    <recommendedName>
        <fullName evidence="4">Peptidase C39-like domain-containing protein</fullName>
    </recommendedName>
</protein>
<feature type="chain" id="PRO_5039176650" description="Peptidase C39-like domain-containing protein" evidence="1">
    <location>
        <begin position="24"/>
        <end position="818"/>
    </location>
</feature>
<reference evidence="2" key="1">
    <citation type="journal article" date="2021" name="PeerJ">
        <title>Extensive microbial diversity within the chicken gut microbiome revealed by metagenomics and culture.</title>
        <authorList>
            <person name="Gilroy R."/>
            <person name="Ravi A."/>
            <person name="Getino M."/>
            <person name="Pursley I."/>
            <person name="Horton D.L."/>
            <person name="Alikhan N.F."/>
            <person name="Baker D."/>
            <person name="Gharbi K."/>
            <person name="Hall N."/>
            <person name="Watson M."/>
            <person name="Adriaenssens E.M."/>
            <person name="Foster-Nyarko E."/>
            <person name="Jarju S."/>
            <person name="Secka A."/>
            <person name="Antonio M."/>
            <person name="Oren A."/>
            <person name="Chaudhuri R.R."/>
            <person name="La Ragione R."/>
            <person name="Hildebrand F."/>
            <person name="Pallen M.J."/>
        </authorList>
    </citation>
    <scope>NUCLEOTIDE SEQUENCE</scope>
    <source>
        <strain evidence="2">CHK195-9823</strain>
    </source>
</reference>
<dbReference type="EMBL" id="DXIQ01000019">
    <property type="protein sequence ID" value="HIV38006.1"/>
    <property type="molecule type" value="Genomic_DNA"/>
</dbReference>
<reference evidence="2" key="2">
    <citation type="submission" date="2021-04" db="EMBL/GenBank/DDBJ databases">
        <authorList>
            <person name="Gilroy R."/>
        </authorList>
    </citation>
    <scope>NUCLEOTIDE SEQUENCE</scope>
    <source>
        <strain evidence="2">CHK195-9823</strain>
    </source>
</reference>
<proteinExistence type="predicted"/>
<comment type="caution">
    <text evidence="2">The sequence shown here is derived from an EMBL/GenBank/DDBJ whole genome shotgun (WGS) entry which is preliminary data.</text>
</comment>
<keyword evidence="1" id="KW-0732">Signal</keyword>
<organism evidence="2 3">
    <name type="scientific">Candidatus Blautia stercorigallinarum</name>
    <dbReference type="NCBI Taxonomy" id="2838501"/>
    <lineage>
        <taxon>Bacteria</taxon>
        <taxon>Bacillati</taxon>
        <taxon>Bacillota</taxon>
        <taxon>Clostridia</taxon>
        <taxon>Lachnospirales</taxon>
        <taxon>Lachnospiraceae</taxon>
        <taxon>Blautia</taxon>
    </lineage>
</organism>
<evidence type="ECO:0008006" key="4">
    <source>
        <dbReference type="Google" id="ProtNLM"/>
    </source>
</evidence>
<evidence type="ECO:0000313" key="3">
    <source>
        <dbReference type="Proteomes" id="UP000886814"/>
    </source>
</evidence>
<dbReference type="SUPFAM" id="SSF82171">
    <property type="entry name" value="DPP6 N-terminal domain-like"/>
    <property type="match status" value="1"/>
</dbReference>